<evidence type="ECO:0000313" key="4">
    <source>
        <dbReference type="EMBL" id="WNM62658.1"/>
    </source>
</evidence>
<keyword evidence="5" id="KW-1185">Reference proteome</keyword>
<dbReference type="KEGG" id="nneo:PQG83_02625"/>
<dbReference type="Gene3D" id="3.40.50.2300">
    <property type="match status" value="1"/>
</dbReference>
<evidence type="ECO:0000313" key="5">
    <source>
        <dbReference type="Proteomes" id="UP001302494"/>
    </source>
</evidence>
<dbReference type="InterPro" id="IPR050595">
    <property type="entry name" value="Bact_response_regulator"/>
</dbReference>
<dbReference type="AlphaFoldDB" id="A0AA96GNX2"/>
<dbReference type="PANTHER" id="PTHR44591:SF3">
    <property type="entry name" value="RESPONSE REGULATORY DOMAIN-CONTAINING PROTEIN"/>
    <property type="match status" value="1"/>
</dbReference>
<feature type="domain" description="Response regulatory" evidence="3">
    <location>
        <begin position="4"/>
        <end position="121"/>
    </location>
</feature>
<evidence type="ECO:0000259" key="3">
    <source>
        <dbReference type="PROSITE" id="PS50110"/>
    </source>
</evidence>
<gene>
    <name evidence="4" type="ORF">PQG83_02625</name>
</gene>
<protein>
    <submittedName>
        <fullName evidence="4">Response regulator</fullName>
    </submittedName>
</protein>
<name>A0AA96GNX2_9BACT</name>
<dbReference type="EMBL" id="CP116968">
    <property type="protein sequence ID" value="WNM62658.1"/>
    <property type="molecule type" value="Genomic_DNA"/>
</dbReference>
<dbReference type="PROSITE" id="PS50110">
    <property type="entry name" value="RESPONSE_REGULATORY"/>
    <property type="match status" value="1"/>
</dbReference>
<dbReference type="PANTHER" id="PTHR44591">
    <property type="entry name" value="STRESS RESPONSE REGULATOR PROTEIN 1"/>
    <property type="match status" value="1"/>
</dbReference>
<dbReference type="SMART" id="SM00448">
    <property type="entry name" value="REC"/>
    <property type="match status" value="1"/>
</dbReference>
<proteinExistence type="predicted"/>
<dbReference type="SUPFAM" id="SSF52172">
    <property type="entry name" value="CheY-like"/>
    <property type="match status" value="1"/>
</dbReference>
<dbReference type="RefSeq" id="WP_312746475.1">
    <property type="nucleotide sequence ID" value="NZ_CP116968.1"/>
</dbReference>
<sequence length="129" mass="14087">MMGILLVIDPDPDSQESWVRLGESCGVEIMVAGNLSDGISLSTQQSVDLIVVDLFLPQKSGFSLIAEITSKEHHPPIIATFSADQAPKFNVKRFAHLLGASYTFEKPLNPTLFLQACRELVTHFPPHAG</sequence>
<dbReference type="Pfam" id="PF00072">
    <property type="entry name" value="Response_reg"/>
    <property type="match status" value="1"/>
</dbReference>
<evidence type="ECO:0000256" key="1">
    <source>
        <dbReference type="ARBA" id="ARBA00022553"/>
    </source>
</evidence>
<dbReference type="CDD" id="cd00156">
    <property type="entry name" value="REC"/>
    <property type="match status" value="1"/>
</dbReference>
<dbReference type="Proteomes" id="UP001302494">
    <property type="component" value="Chromosome"/>
</dbReference>
<reference evidence="4 5" key="1">
    <citation type="submission" date="2023-01" db="EMBL/GenBank/DDBJ databases">
        <title>Cultivation and genomic characterization of new, ubiquitous marine nitrite-oxidizing bacteria from the Nitrospirales.</title>
        <authorList>
            <person name="Mueller A.J."/>
            <person name="Daebeler A."/>
            <person name="Herbold C.W."/>
            <person name="Kirkegaard R.H."/>
            <person name="Daims H."/>
        </authorList>
    </citation>
    <scope>NUCLEOTIDE SEQUENCE [LARGE SCALE GENOMIC DNA]</scope>
    <source>
        <strain evidence="4 5">DK</strain>
    </source>
</reference>
<feature type="modified residue" description="4-aspartylphosphate" evidence="2">
    <location>
        <position position="53"/>
    </location>
</feature>
<dbReference type="InterPro" id="IPR001789">
    <property type="entry name" value="Sig_transdc_resp-reg_receiver"/>
</dbReference>
<organism evidence="4 5">
    <name type="scientific">Candidatus Nitrospira neomarina</name>
    <dbReference type="NCBI Taxonomy" id="3020899"/>
    <lineage>
        <taxon>Bacteria</taxon>
        <taxon>Pseudomonadati</taxon>
        <taxon>Nitrospirota</taxon>
        <taxon>Nitrospiria</taxon>
        <taxon>Nitrospirales</taxon>
        <taxon>Nitrospiraceae</taxon>
        <taxon>Nitrospira</taxon>
    </lineage>
</organism>
<evidence type="ECO:0000256" key="2">
    <source>
        <dbReference type="PROSITE-ProRule" id="PRU00169"/>
    </source>
</evidence>
<keyword evidence="1 2" id="KW-0597">Phosphoprotein</keyword>
<accession>A0AA96GNX2</accession>
<dbReference type="InterPro" id="IPR011006">
    <property type="entry name" value="CheY-like_superfamily"/>
</dbReference>
<dbReference type="GO" id="GO:0000160">
    <property type="term" value="P:phosphorelay signal transduction system"/>
    <property type="evidence" value="ECO:0007669"/>
    <property type="project" value="InterPro"/>
</dbReference>